<gene>
    <name evidence="2" type="ORF">NDU88_005561</name>
</gene>
<protein>
    <submittedName>
        <fullName evidence="2">Uncharacterized protein</fullName>
    </submittedName>
</protein>
<evidence type="ECO:0000256" key="1">
    <source>
        <dbReference type="SAM" id="MobiDB-lite"/>
    </source>
</evidence>
<keyword evidence="3" id="KW-1185">Reference proteome</keyword>
<proteinExistence type="predicted"/>
<dbReference type="AlphaFoldDB" id="A0AAV7RMF8"/>
<reference evidence="2" key="1">
    <citation type="journal article" date="2022" name="bioRxiv">
        <title>Sequencing and chromosome-scale assembly of the giantPleurodeles waltlgenome.</title>
        <authorList>
            <person name="Brown T."/>
            <person name="Elewa A."/>
            <person name="Iarovenko S."/>
            <person name="Subramanian E."/>
            <person name="Araus A.J."/>
            <person name="Petzold A."/>
            <person name="Susuki M."/>
            <person name="Suzuki K.-i.T."/>
            <person name="Hayashi T."/>
            <person name="Toyoda A."/>
            <person name="Oliveira C."/>
            <person name="Osipova E."/>
            <person name="Leigh N.D."/>
            <person name="Simon A."/>
            <person name="Yun M.H."/>
        </authorList>
    </citation>
    <scope>NUCLEOTIDE SEQUENCE</scope>
    <source>
        <strain evidence="2">20211129_DDA</strain>
        <tissue evidence="2">Liver</tissue>
    </source>
</reference>
<comment type="caution">
    <text evidence="2">The sequence shown here is derived from an EMBL/GenBank/DDBJ whole genome shotgun (WGS) entry which is preliminary data.</text>
</comment>
<feature type="compositionally biased region" description="Basic residues" evidence="1">
    <location>
        <begin position="191"/>
        <end position="210"/>
    </location>
</feature>
<feature type="compositionally biased region" description="Basic residues" evidence="1">
    <location>
        <begin position="71"/>
        <end position="85"/>
    </location>
</feature>
<dbReference type="EMBL" id="JANPWB010000009">
    <property type="protein sequence ID" value="KAJ1152786.1"/>
    <property type="molecule type" value="Genomic_DNA"/>
</dbReference>
<organism evidence="2 3">
    <name type="scientific">Pleurodeles waltl</name>
    <name type="common">Iberian ribbed newt</name>
    <dbReference type="NCBI Taxonomy" id="8319"/>
    <lineage>
        <taxon>Eukaryota</taxon>
        <taxon>Metazoa</taxon>
        <taxon>Chordata</taxon>
        <taxon>Craniata</taxon>
        <taxon>Vertebrata</taxon>
        <taxon>Euteleostomi</taxon>
        <taxon>Amphibia</taxon>
        <taxon>Batrachia</taxon>
        <taxon>Caudata</taxon>
        <taxon>Salamandroidea</taxon>
        <taxon>Salamandridae</taxon>
        <taxon>Pleurodelinae</taxon>
        <taxon>Pleurodeles</taxon>
    </lineage>
</organism>
<dbReference type="Proteomes" id="UP001066276">
    <property type="component" value="Chromosome 5"/>
</dbReference>
<evidence type="ECO:0000313" key="3">
    <source>
        <dbReference type="Proteomes" id="UP001066276"/>
    </source>
</evidence>
<sequence length="210" mass="23756">MLPIRARILQGADPEVQPHQYSWTPSGLLQGALRLQPYRGQETPPSQEGIAQSAAHGGKANNEAPQARHEGRQHKKKEQNPHKKIHTGEATLPNGIPKAAPKNQRVPQKWRSKEQEQTHRPRQGHRNWANKPGPKAPVSKPGPTTPLPQKRRTHPKSQRGTNSELGEQEHPRSRKLVTVCVPEKQGTDNQHRHRREMTKKAHIKKPHNTQ</sequence>
<feature type="region of interest" description="Disordered" evidence="1">
    <location>
        <begin position="34"/>
        <end position="210"/>
    </location>
</feature>
<name>A0AAV7RMF8_PLEWA</name>
<accession>A0AAV7RMF8</accession>
<evidence type="ECO:0000313" key="2">
    <source>
        <dbReference type="EMBL" id="KAJ1152786.1"/>
    </source>
</evidence>